<evidence type="ECO:0000313" key="3">
    <source>
        <dbReference type="Proteomes" id="UP001183648"/>
    </source>
</evidence>
<feature type="transmembrane region" description="Helical" evidence="1">
    <location>
        <begin position="68"/>
        <end position="86"/>
    </location>
</feature>
<accession>A0ABU2BTE3</accession>
<comment type="caution">
    <text evidence="2">The sequence shown here is derived from an EMBL/GenBank/DDBJ whole genome shotgun (WGS) entry which is preliminary data.</text>
</comment>
<feature type="transmembrane region" description="Helical" evidence="1">
    <location>
        <begin position="12"/>
        <end position="33"/>
    </location>
</feature>
<name>A0ABU2BTE3_9ACTN</name>
<feature type="transmembrane region" description="Helical" evidence="1">
    <location>
        <begin position="145"/>
        <end position="166"/>
    </location>
</feature>
<protein>
    <recommendedName>
        <fullName evidence="4">YwiC-like protein</fullName>
    </recommendedName>
</protein>
<reference evidence="2 3" key="1">
    <citation type="submission" date="2023-07" db="EMBL/GenBank/DDBJ databases">
        <title>Sequencing the genomes of 1000 actinobacteria strains.</title>
        <authorList>
            <person name="Klenk H.-P."/>
        </authorList>
    </citation>
    <scope>NUCLEOTIDE SEQUENCE [LARGE SCALE GENOMIC DNA]</scope>
    <source>
        <strain evidence="2 3">DSM 19426</strain>
    </source>
</reference>
<keyword evidence="1" id="KW-0472">Membrane</keyword>
<feature type="transmembrane region" description="Helical" evidence="1">
    <location>
        <begin position="92"/>
        <end position="108"/>
    </location>
</feature>
<keyword evidence="1" id="KW-1133">Transmembrane helix</keyword>
<sequence>MSRGATWVPNQHGAWAMLATPLLVGVLAGGASWTQLPLALVWFCGYFAFFAAGLWLKSRRKPRFRAPVVVYSAACVPLAAVVLALQPSLLRWAPAFAPFLVVGLVEAVRRRDRSLLSGAATTLAASLMTVVAYDAGPGEDWTRAWLLTAVVAGYHLGVLVHVKALIRERRNPAYARAAVALHVLLTLLAALVSWPLVLVGVVLVARTVLAQRLAPSPKRVGIAELVVNVLVVVVALGSVGT</sequence>
<evidence type="ECO:0008006" key="4">
    <source>
        <dbReference type="Google" id="ProtNLM"/>
    </source>
</evidence>
<keyword evidence="1" id="KW-0812">Transmembrane</keyword>
<proteinExistence type="predicted"/>
<dbReference type="InterPro" id="IPR025576">
    <property type="entry name" value="YwiC"/>
</dbReference>
<keyword evidence="3" id="KW-1185">Reference proteome</keyword>
<dbReference type="RefSeq" id="WP_310300616.1">
    <property type="nucleotide sequence ID" value="NZ_BAAAPS010000008.1"/>
</dbReference>
<evidence type="ECO:0000256" key="1">
    <source>
        <dbReference type="SAM" id="Phobius"/>
    </source>
</evidence>
<gene>
    <name evidence="2" type="ORF">J2S63_001465</name>
</gene>
<evidence type="ECO:0000313" key="2">
    <source>
        <dbReference type="EMBL" id="MDR7361912.1"/>
    </source>
</evidence>
<feature type="transmembrane region" description="Helical" evidence="1">
    <location>
        <begin position="220"/>
        <end position="239"/>
    </location>
</feature>
<feature type="transmembrane region" description="Helical" evidence="1">
    <location>
        <begin position="39"/>
        <end position="56"/>
    </location>
</feature>
<organism evidence="2 3">
    <name type="scientific">Nocardioides marmoribigeumensis</name>
    <dbReference type="NCBI Taxonomy" id="433649"/>
    <lineage>
        <taxon>Bacteria</taxon>
        <taxon>Bacillati</taxon>
        <taxon>Actinomycetota</taxon>
        <taxon>Actinomycetes</taxon>
        <taxon>Propionibacteriales</taxon>
        <taxon>Nocardioidaceae</taxon>
        <taxon>Nocardioides</taxon>
    </lineage>
</organism>
<feature type="transmembrane region" description="Helical" evidence="1">
    <location>
        <begin position="178"/>
        <end position="205"/>
    </location>
</feature>
<feature type="transmembrane region" description="Helical" evidence="1">
    <location>
        <begin position="115"/>
        <end position="133"/>
    </location>
</feature>
<dbReference type="EMBL" id="JAVDYG010000001">
    <property type="protein sequence ID" value="MDR7361912.1"/>
    <property type="molecule type" value="Genomic_DNA"/>
</dbReference>
<dbReference type="Pfam" id="PF14256">
    <property type="entry name" value="YwiC"/>
    <property type="match status" value="1"/>
</dbReference>
<dbReference type="Proteomes" id="UP001183648">
    <property type="component" value="Unassembled WGS sequence"/>
</dbReference>